<sequence>MNIYHWIALIAALDIALILFVRGADERRSERERKSRQWRTQP</sequence>
<accession>A0A6J5CCC8</accession>
<feature type="transmembrane region" description="Helical" evidence="1">
    <location>
        <begin position="6"/>
        <end position="24"/>
    </location>
</feature>
<protein>
    <submittedName>
        <fullName evidence="2">Uncharacterized protein</fullName>
    </submittedName>
</protein>
<evidence type="ECO:0000256" key="1">
    <source>
        <dbReference type="SAM" id="Phobius"/>
    </source>
</evidence>
<keyword evidence="1" id="KW-0812">Transmembrane</keyword>
<dbReference type="RefSeq" id="WP_279612669.1">
    <property type="nucleotide sequence ID" value="NZ_CADFGL010000037.1"/>
</dbReference>
<name>A0A6J5CCC8_9BURK</name>
<reference evidence="2 3" key="1">
    <citation type="submission" date="2020-04" db="EMBL/GenBank/DDBJ databases">
        <authorList>
            <person name="De Canck E."/>
        </authorList>
    </citation>
    <scope>NUCLEOTIDE SEQUENCE [LARGE SCALE GENOMIC DNA]</scope>
    <source>
        <strain evidence="2 3">LMG 22037</strain>
    </source>
</reference>
<proteinExistence type="predicted"/>
<dbReference type="AlphaFoldDB" id="A0A6J5CCC8"/>
<evidence type="ECO:0000313" key="3">
    <source>
        <dbReference type="Proteomes" id="UP000494249"/>
    </source>
</evidence>
<dbReference type="EMBL" id="CADIKB010000040">
    <property type="protein sequence ID" value="CAB3729970.1"/>
    <property type="molecule type" value="Genomic_DNA"/>
</dbReference>
<gene>
    <name evidence="2" type="ORF">LMG22037_05493</name>
</gene>
<dbReference type="Proteomes" id="UP000494249">
    <property type="component" value="Unassembled WGS sequence"/>
</dbReference>
<evidence type="ECO:0000313" key="2">
    <source>
        <dbReference type="EMBL" id="CAB3729970.1"/>
    </source>
</evidence>
<keyword evidence="1" id="KW-0472">Membrane</keyword>
<keyword evidence="1" id="KW-1133">Transmembrane helix</keyword>
<organism evidence="2 3">
    <name type="scientific">Paraburkholderia phenoliruptrix</name>
    <dbReference type="NCBI Taxonomy" id="252970"/>
    <lineage>
        <taxon>Bacteria</taxon>
        <taxon>Pseudomonadati</taxon>
        <taxon>Pseudomonadota</taxon>
        <taxon>Betaproteobacteria</taxon>
        <taxon>Burkholderiales</taxon>
        <taxon>Burkholderiaceae</taxon>
        <taxon>Paraburkholderia</taxon>
    </lineage>
</organism>